<protein>
    <submittedName>
        <fullName evidence="2">Cytochrome P450</fullName>
    </submittedName>
</protein>
<proteinExistence type="predicted"/>
<dbReference type="Gene3D" id="1.10.630.10">
    <property type="entry name" value="Cytochrome P450"/>
    <property type="match status" value="1"/>
</dbReference>
<name>A0A9P6G7X3_9PLEO</name>
<dbReference type="PRINTS" id="PR00385">
    <property type="entry name" value="P450"/>
</dbReference>
<evidence type="ECO:0000256" key="1">
    <source>
        <dbReference type="PIRSR" id="PIRSR602401-1"/>
    </source>
</evidence>
<keyword evidence="3" id="KW-1185">Reference proteome</keyword>
<dbReference type="FunFam" id="1.10.630.10:FF:000051">
    <property type="entry name" value="Cytochrome P450 monooxygenase (Fum15)"/>
    <property type="match status" value="1"/>
</dbReference>
<dbReference type="PRINTS" id="PR00463">
    <property type="entry name" value="EP450I"/>
</dbReference>
<dbReference type="OrthoDB" id="1470350at2759"/>
<dbReference type="InterPro" id="IPR002401">
    <property type="entry name" value="Cyt_P450_E_grp-I"/>
</dbReference>
<evidence type="ECO:0000313" key="3">
    <source>
        <dbReference type="Proteomes" id="UP000756921"/>
    </source>
</evidence>
<dbReference type="GO" id="GO:0016705">
    <property type="term" value="F:oxidoreductase activity, acting on paired donors, with incorporation or reduction of molecular oxygen"/>
    <property type="evidence" value="ECO:0007669"/>
    <property type="project" value="InterPro"/>
</dbReference>
<dbReference type="EMBL" id="WJXW01000016">
    <property type="protein sequence ID" value="KAF9729470.1"/>
    <property type="molecule type" value="Genomic_DNA"/>
</dbReference>
<dbReference type="AlphaFoldDB" id="A0A9P6G7X3"/>
<keyword evidence="1" id="KW-0349">Heme</keyword>
<keyword evidence="1" id="KW-0408">Iron</keyword>
<dbReference type="GO" id="GO:0020037">
    <property type="term" value="F:heme binding"/>
    <property type="evidence" value="ECO:0007669"/>
    <property type="project" value="InterPro"/>
</dbReference>
<dbReference type="SUPFAM" id="SSF48264">
    <property type="entry name" value="Cytochrome P450"/>
    <property type="match status" value="1"/>
</dbReference>
<gene>
    <name evidence="2" type="ORF">PMIN01_12334</name>
</gene>
<keyword evidence="1" id="KW-0479">Metal-binding</keyword>
<comment type="caution">
    <text evidence="2">The sequence shown here is derived from an EMBL/GenBank/DDBJ whole genome shotgun (WGS) entry which is preliminary data.</text>
</comment>
<dbReference type="Proteomes" id="UP000756921">
    <property type="component" value="Unassembled WGS sequence"/>
</dbReference>
<feature type="binding site" description="axial binding residue" evidence="1">
    <location>
        <position position="517"/>
    </location>
    <ligand>
        <name>heme</name>
        <dbReference type="ChEBI" id="CHEBI:30413"/>
    </ligand>
    <ligandPart>
        <name>Fe</name>
        <dbReference type="ChEBI" id="CHEBI:18248"/>
    </ligandPart>
</feature>
<dbReference type="InterPro" id="IPR001128">
    <property type="entry name" value="Cyt_P450"/>
</dbReference>
<organism evidence="2 3">
    <name type="scientific">Paraphaeosphaeria minitans</name>
    <dbReference type="NCBI Taxonomy" id="565426"/>
    <lineage>
        <taxon>Eukaryota</taxon>
        <taxon>Fungi</taxon>
        <taxon>Dikarya</taxon>
        <taxon>Ascomycota</taxon>
        <taxon>Pezizomycotina</taxon>
        <taxon>Dothideomycetes</taxon>
        <taxon>Pleosporomycetidae</taxon>
        <taxon>Pleosporales</taxon>
        <taxon>Massarineae</taxon>
        <taxon>Didymosphaeriaceae</taxon>
        <taxon>Paraphaeosphaeria</taxon>
    </lineage>
</organism>
<dbReference type="PANTHER" id="PTHR24305">
    <property type="entry name" value="CYTOCHROME P450"/>
    <property type="match status" value="1"/>
</dbReference>
<dbReference type="Pfam" id="PF00067">
    <property type="entry name" value="p450"/>
    <property type="match status" value="1"/>
</dbReference>
<evidence type="ECO:0000313" key="2">
    <source>
        <dbReference type="EMBL" id="KAF9729470.1"/>
    </source>
</evidence>
<dbReference type="InterPro" id="IPR050121">
    <property type="entry name" value="Cytochrome_P450_monoxygenase"/>
</dbReference>
<dbReference type="GO" id="GO:0004497">
    <property type="term" value="F:monooxygenase activity"/>
    <property type="evidence" value="ECO:0007669"/>
    <property type="project" value="InterPro"/>
</dbReference>
<dbReference type="PANTHER" id="PTHR24305:SF227">
    <property type="entry name" value="P450, PUTATIVE (EUROFUNG)-RELATED"/>
    <property type="match status" value="1"/>
</dbReference>
<sequence>MTRIPLVASTLRNHPLQHLILPVCVSNSSHRPTTILMAISKRAITVAAAAVTFFTQRYVPGATLSTGAVWNTIELAMLGIFVRFCWGTLVYPLLFSPLRHLPQAPDANFIAGNWKRIFKEPSGEPQREWIDTVPNDGVLYYRWLFNEPRVLITTPKALAEVLVQRSYEFVKPERVRKGIGRLLGVGALVAEGDEHKRQRKALMPAFAFRHIKDLYPVFWDKSVEMTNAISHEMKTGSTSVVEIRDWASRATLDIIGLAGMGQDFNAIADPTNELNVTYQTIFKPSTAAKVMQVASMFLPEWLLLALPVKRNEEFKEAIRTIKRVSADLVRSKRAKLEKGERADFDILSVAIESGGFTDDDMVNQLMTFLAAGHETTATSLTWAVYLLCKHPAEQKRLREEVRTNISAISDPTAQVSSTDIDHLPYLNAILNETSRIFPPVALTLREAERDVTIQGHFIPAGTTIIICPWAINTSNALWGSDAKEFNPERWMGPGKANTGGAESNYAVTTFLHGPRSCIGKDFAKAEFACLLAALVGRFEMELEDPDKPLEIAGGITSGPKGGLRIKMKEVVT</sequence>
<dbReference type="InterPro" id="IPR036396">
    <property type="entry name" value="Cyt_P450_sf"/>
</dbReference>
<comment type="cofactor">
    <cofactor evidence="1">
        <name>heme</name>
        <dbReference type="ChEBI" id="CHEBI:30413"/>
    </cofactor>
</comment>
<dbReference type="GO" id="GO:0005506">
    <property type="term" value="F:iron ion binding"/>
    <property type="evidence" value="ECO:0007669"/>
    <property type="project" value="InterPro"/>
</dbReference>
<accession>A0A9P6G7X3</accession>
<reference evidence="2" key="1">
    <citation type="journal article" date="2020" name="Mol. Plant Microbe Interact.">
        <title>Genome Sequence of the Biocontrol Agent Coniothyrium minitans strain Conio (IMI 134523).</title>
        <authorList>
            <person name="Patel D."/>
            <person name="Shittu T.A."/>
            <person name="Baroncelli R."/>
            <person name="Muthumeenakshi S."/>
            <person name="Osborne T.H."/>
            <person name="Janganan T.K."/>
            <person name="Sreenivasaprasad S."/>
        </authorList>
    </citation>
    <scope>NUCLEOTIDE SEQUENCE</scope>
    <source>
        <strain evidence="2">Conio</strain>
    </source>
</reference>
<dbReference type="CDD" id="cd11069">
    <property type="entry name" value="CYP_FUM15-like"/>
    <property type="match status" value="1"/>
</dbReference>